<organism evidence="2 3">
    <name type="scientific">Eleusine coracana subsp. coracana</name>
    <dbReference type="NCBI Taxonomy" id="191504"/>
    <lineage>
        <taxon>Eukaryota</taxon>
        <taxon>Viridiplantae</taxon>
        <taxon>Streptophyta</taxon>
        <taxon>Embryophyta</taxon>
        <taxon>Tracheophyta</taxon>
        <taxon>Spermatophyta</taxon>
        <taxon>Magnoliopsida</taxon>
        <taxon>Liliopsida</taxon>
        <taxon>Poales</taxon>
        <taxon>Poaceae</taxon>
        <taxon>PACMAD clade</taxon>
        <taxon>Chloridoideae</taxon>
        <taxon>Cynodonteae</taxon>
        <taxon>Eleusininae</taxon>
        <taxon>Eleusine</taxon>
    </lineage>
</organism>
<dbReference type="PANTHER" id="PTHR32133">
    <property type="entry name" value="OS07G0120400 PROTEIN"/>
    <property type="match status" value="1"/>
</dbReference>
<protein>
    <recommendedName>
        <fullName evidence="1">F-box domain-containing protein</fullName>
    </recommendedName>
</protein>
<sequence>MAPPPPPPPELMEDAVGEILLRLPPDDPALLLRASLVCKPWRRLLTDPAFLRRYHADYIVWDPITGDEQHVPDADIPQSYFNAAVMCAAGAGCDHRDCHGGPFLVALVGTDEHEWVTYASLYSSESGEWCEPSELEFDYDLYVDGALFGFERPERDNPRDFDGTALIPAGDGLTFAGLTPYSRLHLWSLQMTGDPDQVVEWTSYRVIELDTLLPSADIRSYHQSLIGVAPGPD</sequence>
<gene>
    <name evidence="2" type="primary">ga11122</name>
    <name evidence="2" type="ORF">PR202_ga11122</name>
</gene>
<dbReference type="SUPFAM" id="SSF81383">
    <property type="entry name" value="F-box domain"/>
    <property type="match status" value="1"/>
</dbReference>
<accession>A0AAV5C870</accession>
<evidence type="ECO:0000313" key="3">
    <source>
        <dbReference type="Proteomes" id="UP001054889"/>
    </source>
</evidence>
<reference evidence="2" key="2">
    <citation type="submission" date="2021-12" db="EMBL/GenBank/DDBJ databases">
        <title>Resequencing data analysis of finger millet.</title>
        <authorList>
            <person name="Hatakeyama M."/>
            <person name="Aluri S."/>
            <person name="Balachadran M.T."/>
            <person name="Sivarajan S.R."/>
            <person name="Poveda L."/>
            <person name="Shimizu-Inatsugi R."/>
            <person name="Schlapbach R."/>
            <person name="Sreeman S.M."/>
            <person name="Shimizu K.K."/>
        </authorList>
    </citation>
    <scope>NUCLEOTIDE SEQUENCE</scope>
</reference>
<dbReference type="Proteomes" id="UP001054889">
    <property type="component" value="Unassembled WGS sequence"/>
</dbReference>
<name>A0AAV5C870_ELECO</name>
<dbReference type="EMBL" id="BQKI01000005">
    <property type="protein sequence ID" value="GJM94477.1"/>
    <property type="molecule type" value="Genomic_DNA"/>
</dbReference>
<dbReference type="AlphaFoldDB" id="A0AAV5C870"/>
<dbReference type="Pfam" id="PF00646">
    <property type="entry name" value="F-box"/>
    <property type="match status" value="1"/>
</dbReference>
<feature type="domain" description="F-box" evidence="1">
    <location>
        <begin position="13"/>
        <end position="52"/>
    </location>
</feature>
<evidence type="ECO:0000259" key="1">
    <source>
        <dbReference type="Pfam" id="PF00646"/>
    </source>
</evidence>
<evidence type="ECO:0000313" key="2">
    <source>
        <dbReference type="EMBL" id="GJM94477.1"/>
    </source>
</evidence>
<proteinExistence type="predicted"/>
<reference evidence="2" key="1">
    <citation type="journal article" date="2018" name="DNA Res.">
        <title>Multiple hybrid de novo genome assembly of finger millet, an orphan allotetraploid crop.</title>
        <authorList>
            <person name="Hatakeyama M."/>
            <person name="Aluri S."/>
            <person name="Balachadran M.T."/>
            <person name="Sivarajan S.R."/>
            <person name="Patrignani A."/>
            <person name="Gruter S."/>
            <person name="Poveda L."/>
            <person name="Shimizu-Inatsugi R."/>
            <person name="Baeten J."/>
            <person name="Francoijs K.J."/>
            <person name="Nataraja K.N."/>
            <person name="Reddy Y.A.N."/>
            <person name="Phadnis S."/>
            <person name="Ravikumar R.L."/>
            <person name="Schlapbach R."/>
            <person name="Sreeman S.M."/>
            <person name="Shimizu K.K."/>
        </authorList>
    </citation>
    <scope>NUCLEOTIDE SEQUENCE</scope>
</reference>
<keyword evidence="3" id="KW-1185">Reference proteome</keyword>
<dbReference type="Gene3D" id="1.20.1280.50">
    <property type="match status" value="1"/>
</dbReference>
<dbReference type="InterPro" id="IPR001810">
    <property type="entry name" value="F-box_dom"/>
</dbReference>
<dbReference type="InterPro" id="IPR036047">
    <property type="entry name" value="F-box-like_dom_sf"/>
</dbReference>
<comment type="caution">
    <text evidence="2">The sequence shown here is derived from an EMBL/GenBank/DDBJ whole genome shotgun (WGS) entry which is preliminary data.</text>
</comment>